<feature type="domain" description="PIN" evidence="1">
    <location>
        <begin position="12"/>
        <end position="154"/>
    </location>
</feature>
<dbReference type="OrthoDB" id="1722766at2"/>
<evidence type="ECO:0000313" key="2">
    <source>
        <dbReference type="EMBL" id="OIQ58449.1"/>
    </source>
</evidence>
<protein>
    <submittedName>
        <fullName evidence="2">PIN domain protein</fullName>
    </submittedName>
</protein>
<evidence type="ECO:0000313" key="3">
    <source>
        <dbReference type="Proteomes" id="UP000182811"/>
    </source>
</evidence>
<dbReference type="InterPro" id="IPR029060">
    <property type="entry name" value="PIN-like_dom_sf"/>
</dbReference>
<evidence type="ECO:0000259" key="1">
    <source>
        <dbReference type="Pfam" id="PF01850"/>
    </source>
</evidence>
<accession>A0A1J5NHC5</accession>
<gene>
    <name evidence="2" type="ORF">MOTE_19710</name>
</gene>
<dbReference type="Proteomes" id="UP000182811">
    <property type="component" value="Unassembled WGS sequence"/>
</dbReference>
<sequence length="166" mass="18723">MRFDELPAGSQIFVDANIFIYHFSGVSEDCSSFLERCEREEIVGFTTVNILLETMHRLMMLEAVTRGLVTPGNLAKKLKGKPEIITRLATYAEQVKKVAAMNINIVPLTQDLCYQALTWQQQYGLMTNDSILLAACQEYNCWNLASNDRALAGVKEITLWQPADVE</sequence>
<dbReference type="PANTHER" id="PTHR39677:SF4">
    <property type="entry name" value="RIBONUCLEASE VAPC6"/>
    <property type="match status" value="1"/>
</dbReference>
<dbReference type="AlphaFoldDB" id="A0A1J5NHC5"/>
<dbReference type="PANTHER" id="PTHR39677">
    <property type="entry name" value="RIBONUCLEASE VAPC6"/>
    <property type="match status" value="1"/>
</dbReference>
<organism evidence="2 3">
    <name type="scientific">Neomoorella thermoacetica</name>
    <name type="common">Clostridium thermoaceticum</name>
    <dbReference type="NCBI Taxonomy" id="1525"/>
    <lineage>
        <taxon>Bacteria</taxon>
        <taxon>Bacillati</taxon>
        <taxon>Bacillota</taxon>
        <taxon>Clostridia</taxon>
        <taxon>Neomoorellales</taxon>
        <taxon>Neomoorellaceae</taxon>
        <taxon>Neomoorella</taxon>
    </lineage>
</organism>
<proteinExistence type="predicted"/>
<reference evidence="2 3" key="1">
    <citation type="submission" date="2016-08" db="EMBL/GenBank/DDBJ databases">
        <title>Genome-based comparison of Moorella thermoacetic strains.</title>
        <authorList>
            <person name="Poehlein A."/>
            <person name="Bengelsdorf F.R."/>
            <person name="Esser C."/>
            <person name="Duerre P."/>
            <person name="Daniel R."/>
        </authorList>
    </citation>
    <scope>NUCLEOTIDE SEQUENCE [LARGE SCALE GENOMIC DNA]</scope>
    <source>
        <strain evidence="2 3">DSM 21394</strain>
    </source>
</reference>
<name>A0A1J5NHC5_NEOTH</name>
<dbReference type="Pfam" id="PF01850">
    <property type="entry name" value="PIN"/>
    <property type="match status" value="1"/>
</dbReference>
<dbReference type="SUPFAM" id="SSF88723">
    <property type="entry name" value="PIN domain-like"/>
    <property type="match status" value="1"/>
</dbReference>
<dbReference type="InterPro" id="IPR002716">
    <property type="entry name" value="PIN_dom"/>
</dbReference>
<comment type="caution">
    <text evidence="2">The sequence shown here is derived from an EMBL/GenBank/DDBJ whole genome shotgun (WGS) entry which is preliminary data.</text>
</comment>
<dbReference type="EMBL" id="MDDC01000015">
    <property type="protein sequence ID" value="OIQ58449.1"/>
    <property type="molecule type" value="Genomic_DNA"/>
</dbReference>
<dbReference type="Gene3D" id="3.40.50.1010">
    <property type="entry name" value="5'-nuclease"/>
    <property type="match status" value="1"/>
</dbReference>